<dbReference type="InterPro" id="IPR050204">
    <property type="entry name" value="AraC_XylS_family_regulators"/>
</dbReference>
<dbReference type="InterPro" id="IPR009057">
    <property type="entry name" value="Homeodomain-like_sf"/>
</dbReference>
<gene>
    <name evidence="6" type="ORF">BLTE_24800</name>
</gene>
<dbReference type="AlphaFoldDB" id="A0A348G2L2"/>
<evidence type="ECO:0000256" key="1">
    <source>
        <dbReference type="ARBA" id="ARBA00023015"/>
    </source>
</evidence>
<dbReference type="PANTHER" id="PTHR46796:SF6">
    <property type="entry name" value="ARAC SUBFAMILY"/>
    <property type="match status" value="1"/>
</dbReference>
<evidence type="ECO:0000313" key="7">
    <source>
        <dbReference type="Proteomes" id="UP000266934"/>
    </source>
</evidence>
<evidence type="ECO:0000256" key="3">
    <source>
        <dbReference type="ARBA" id="ARBA00023163"/>
    </source>
</evidence>
<name>A0A348G2L2_9HYPH</name>
<reference evidence="6 7" key="1">
    <citation type="submission" date="2018-08" db="EMBL/GenBank/DDBJ databases">
        <title>Complete genome sequencing of Blastochloris tepida GI.</title>
        <authorList>
            <person name="Tsukatani Y."/>
            <person name="Mori H."/>
        </authorList>
    </citation>
    <scope>NUCLEOTIDE SEQUENCE [LARGE SCALE GENOMIC DNA]</scope>
    <source>
        <strain evidence="6 7">GI</strain>
    </source>
</reference>
<feature type="region of interest" description="Disordered" evidence="4">
    <location>
        <begin position="1"/>
        <end position="44"/>
    </location>
</feature>
<dbReference type="Pfam" id="PF14525">
    <property type="entry name" value="AraC_binding_2"/>
    <property type="match status" value="1"/>
</dbReference>
<sequence>MPQLVNDPAVAEYRAPVAKPDKRPAGAAARAAAQPAEARRSPVPASEALGRFALAPAEGQPSDTFRDWRAGLAPVFDVAATPAEIAAFAGGLAAWSSGRFVLTTCRATRLHLIRSPETVGRSPVDHVAIRLIAAGSLRGSAGASDVAAEAGDILFLDLLQSLTLQLGAQDATEDITLWVPRARFVAALSDEHLLHGQALRAGTPAGAVIGAALAALVRQADAMTRAEMDALAAGISELTARVLAPVLAAAGPAGGAEPLASFLTIRRYIDRNLAAPTLDPDAVARAFGLSRASLYRLFEPIGGVACYIRRQRLNRAYQEITAPSLREQRIGPIAHRWGFRNLSAFNRLFAQTFGLTPGDARAAAGRCREGLLTLADEPAGKGILAQWLEQTARA</sequence>
<dbReference type="SUPFAM" id="SSF46689">
    <property type="entry name" value="Homeodomain-like"/>
    <property type="match status" value="1"/>
</dbReference>
<evidence type="ECO:0000256" key="2">
    <source>
        <dbReference type="ARBA" id="ARBA00023125"/>
    </source>
</evidence>
<keyword evidence="2" id="KW-0238">DNA-binding</keyword>
<evidence type="ECO:0000256" key="4">
    <source>
        <dbReference type="SAM" id="MobiDB-lite"/>
    </source>
</evidence>
<dbReference type="Proteomes" id="UP000266934">
    <property type="component" value="Chromosome"/>
</dbReference>
<dbReference type="GO" id="GO:0003700">
    <property type="term" value="F:DNA-binding transcription factor activity"/>
    <property type="evidence" value="ECO:0007669"/>
    <property type="project" value="InterPro"/>
</dbReference>
<keyword evidence="3" id="KW-0804">Transcription</keyword>
<dbReference type="InterPro" id="IPR035418">
    <property type="entry name" value="AraC-bd_2"/>
</dbReference>
<organism evidence="6 7">
    <name type="scientific">Blastochloris tepida</name>
    <dbReference type="NCBI Taxonomy" id="2233851"/>
    <lineage>
        <taxon>Bacteria</taxon>
        <taxon>Pseudomonadati</taxon>
        <taxon>Pseudomonadota</taxon>
        <taxon>Alphaproteobacteria</taxon>
        <taxon>Hyphomicrobiales</taxon>
        <taxon>Blastochloridaceae</taxon>
        <taxon>Blastochloris</taxon>
    </lineage>
</organism>
<protein>
    <submittedName>
        <fullName evidence="6">AraC family transcriptional regulator</fullName>
    </submittedName>
</protein>
<dbReference type="PANTHER" id="PTHR46796">
    <property type="entry name" value="HTH-TYPE TRANSCRIPTIONAL ACTIVATOR RHAS-RELATED"/>
    <property type="match status" value="1"/>
</dbReference>
<dbReference type="EMBL" id="AP018907">
    <property type="protein sequence ID" value="BBF93795.1"/>
    <property type="molecule type" value="Genomic_DNA"/>
</dbReference>
<dbReference type="SMART" id="SM00342">
    <property type="entry name" value="HTH_ARAC"/>
    <property type="match status" value="1"/>
</dbReference>
<accession>A0A348G2L2</accession>
<proteinExistence type="predicted"/>
<dbReference type="GO" id="GO:0043565">
    <property type="term" value="F:sequence-specific DNA binding"/>
    <property type="evidence" value="ECO:0007669"/>
    <property type="project" value="InterPro"/>
</dbReference>
<dbReference type="InterPro" id="IPR018060">
    <property type="entry name" value="HTH_AraC"/>
</dbReference>
<dbReference type="Pfam" id="PF12833">
    <property type="entry name" value="HTH_18"/>
    <property type="match status" value="1"/>
</dbReference>
<keyword evidence="7" id="KW-1185">Reference proteome</keyword>
<dbReference type="PROSITE" id="PS01124">
    <property type="entry name" value="HTH_ARAC_FAMILY_2"/>
    <property type="match status" value="1"/>
</dbReference>
<evidence type="ECO:0000259" key="5">
    <source>
        <dbReference type="PROSITE" id="PS01124"/>
    </source>
</evidence>
<feature type="domain" description="HTH araC/xylS-type" evidence="5">
    <location>
        <begin position="263"/>
        <end position="363"/>
    </location>
</feature>
<feature type="compositionally biased region" description="Low complexity" evidence="4">
    <location>
        <begin position="25"/>
        <end position="36"/>
    </location>
</feature>
<evidence type="ECO:0000313" key="6">
    <source>
        <dbReference type="EMBL" id="BBF93795.1"/>
    </source>
</evidence>
<keyword evidence="1" id="KW-0805">Transcription regulation</keyword>
<dbReference type="Gene3D" id="1.10.10.60">
    <property type="entry name" value="Homeodomain-like"/>
    <property type="match status" value="1"/>
</dbReference>
<dbReference type="KEGG" id="blag:BLTE_24800"/>